<dbReference type="InterPro" id="IPR010106">
    <property type="entry name" value="RpnA"/>
</dbReference>
<sequence length="281" mass="33165">MKTRQYVSFDWAIKRLLRSKANFGVLAGFLSELLKENITVLEVLESESNKDFKQHKQNVLDLKVRNSKNEIIIIEVQYDRDYSFFHRILWGTSRVVTEHLHEGDDYLRVHKVISVNLIYFDLGEGEDYVYHGSTSFRGIHKNDVLQLRANEKKDLDKNSVQEIFPEYYLIKINRFDDLAKDTLDEWIYFLKNEEIKPEFTAQGLQEAGRVLAYTKLKEEDRIDYNNYIDHRRRRDSELRTKFSEGLKKGKLETARSMKKEGISAQIIQKCTGLSLDEIDKL</sequence>
<accession>A0AAU8LR38</accession>
<gene>
    <name evidence="1" type="ORF">Q3M24_13700</name>
</gene>
<protein>
    <submittedName>
        <fullName evidence="1">Rpn family recombination-promoting nuclease/putative transposase</fullName>
    </submittedName>
</protein>
<proteinExistence type="predicted"/>
<organism evidence="1">
    <name type="scientific">Candidatus Electrothrix aestuarii</name>
    <dbReference type="NCBI Taxonomy" id="3062594"/>
    <lineage>
        <taxon>Bacteria</taxon>
        <taxon>Pseudomonadati</taxon>
        <taxon>Thermodesulfobacteriota</taxon>
        <taxon>Desulfobulbia</taxon>
        <taxon>Desulfobulbales</taxon>
        <taxon>Desulfobulbaceae</taxon>
        <taxon>Candidatus Electrothrix</taxon>
    </lineage>
</organism>
<dbReference type="Pfam" id="PF12784">
    <property type="entry name" value="PDDEXK_2"/>
    <property type="match status" value="1"/>
</dbReference>
<name>A0AAU8LR38_9BACT</name>
<reference evidence="1" key="2">
    <citation type="submission" date="2024-06" db="EMBL/GenBank/DDBJ databases">
        <authorList>
            <person name="Plum-Jensen L.E."/>
            <person name="Schramm A."/>
            <person name="Marshall I.P.G."/>
        </authorList>
    </citation>
    <scope>NUCLEOTIDE SEQUENCE</scope>
    <source>
        <strain evidence="1">Rat1</strain>
    </source>
</reference>
<dbReference type="KEGG" id="eaj:Q3M24_13700"/>
<reference evidence="1" key="1">
    <citation type="journal article" date="2024" name="Syst. Appl. Microbiol.">
        <title>First single-strain enrichments of Electrothrix cable bacteria, description of E. aestuarii sp. nov. and E. rattekaaiensis sp. nov., and proposal of a cable bacteria taxonomy following the rules of the SeqCode.</title>
        <authorList>
            <person name="Plum-Jensen L.E."/>
            <person name="Schramm A."/>
            <person name="Marshall I.P.G."/>
        </authorList>
    </citation>
    <scope>NUCLEOTIDE SEQUENCE</scope>
    <source>
        <strain evidence="1">Rat1</strain>
    </source>
</reference>
<dbReference type="PANTHER" id="PTHR41317:SF1">
    <property type="entry name" value="PD-(D_E)XK NUCLEASE FAMILY TRANSPOSASE"/>
    <property type="match status" value="1"/>
</dbReference>
<dbReference type="EMBL" id="CP159373">
    <property type="protein sequence ID" value="XCN71364.1"/>
    <property type="molecule type" value="Genomic_DNA"/>
</dbReference>
<dbReference type="NCBIfam" id="TIGR01784">
    <property type="entry name" value="T_den_put_tspse"/>
    <property type="match status" value="1"/>
</dbReference>
<dbReference type="AlphaFoldDB" id="A0AAU8LR38"/>
<dbReference type="PANTHER" id="PTHR41317">
    <property type="entry name" value="PD-(D_E)XK NUCLEASE FAMILY TRANSPOSASE"/>
    <property type="match status" value="1"/>
</dbReference>
<evidence type="ECO:0000313" key="1">
    <source>
        <dbReference type="EMBL" id="XCN71364.1"/>
    </source>
</evidence>